<dbReference type="EMBL" id="AHAT01019896">
    <property type="status" value="NOT_ANNOTATED_CDS"/>
    <property type="molecule type" value="Genomic_DNA"/>
</dbReference>
<sequence length="461" mass="50340">RSLSRPPSRQVTVVQRVARLPLVRSTLQAVTAAYADAKGRLPLLRWVGGVAELGVRGLSEVAARSASPLLDRLEPQNKISNFIVIPKGWGTCLWRRHSELPETTLHINANEQSVSLIMLTSGSRCLPAQRSSARLKLGQIGPVSLVFSSSDASGAGRAGLSESQQPAEMGSFRPLLPSRRQELELRMQMFEDDDEEEEPAVLTRVVGLLLRVGLRSYQQALLLWDQVQHAVSTLRDLADLIGLTLVAEAVSGLAQMLLTLYVAGIYRLQSLQTLARRRASELALRLAALRPVSLALSLPERARASLAVVVTDLQELGKILVQLLINTTPLYNMLKEQADQLGANRLSLEELSDGGSSRRGSCDLVLSKASEGRLARRRRQAYLEARSRRGSKQDRLPPAQPEQEPIPAATPRRRSSSTEVFLAPIIQLVSQGQRAFEYLSPGPAPVPPAVEVANQVAETAE</sequence>
<dbReference type="InParanoid" id="W5MJ87"/>
<feature type="compositionally biased region" description="Basic and acidic residues" evidence="4">
    <location>
        <begin position="385"/>
        <end position="395"/>
    </location>
</feature>
<accession>W5MJ87</accession>
<dbReference type="GeneTree" id="ENSGT00940000175531"/>
<dbReference type="GO" id="GO:0005811">
    <property type="term" value="C:lipid droplet"/>
    <property type="evidence" value="ECO:0000318"/>
    <property type="project" value="GO_Central"/>
</dbReference>
<organism evidence="5 6">
    <name type="scientific">Lepisosteus oculatus</name>
    <name type="common">Spotted gar</name>
    <dbReference type="NCBI Taxonomy" id="7918"/>
    <lineage>
        <taxon>Eukaryota</taxon>
        <taxon>Metazoa</taxon>
        <taxon>Chordata</taxon>
        <taxon>Craniata</taxon>
        <taxon>Vertebrata</taxon>
        <taxon>Euteleostomi</taxon>
        <taxon>Actinopterygii</taxon>
        <taxon>Neopterygii</taxon>
        <taxon>Holostei</taxon>
        <taxon>Semionotiformes</taxon>
        <taxon>Lepisosteidae</taxon>
        <taxon>Lepisosteus</taxon>
    </lineage>
</organism>
<dbReference type="EMBL" id="AHAT01019895">
    <property type="status" value="NOT_ANNOTATED_CDS"/>
    <property type="molecule type" value="Genomic_DNA"/>
</dbReference>
<dbReference type="OMA" id="TMRREWE"/>
<keyword evidence="6" id="KW-1185">Reference proteome</keyword>
<reference evidence="5" key="3">
    <citation type="submission" date="2025-09" db="UniProtKB">
        <authorList>
            <consortium name="Ensembl"/>
        </authorList>
    </citation>
    <scope>IDENTIFICATION</scope>
</reference>
<dbReference type="Ensembl" id="ENSLOCT00000008456.1">
    <property type="protein sequence ID" value="ENSLOCP00000008446.1"/>
    <property type="gene ID" value="ENSLOCG00000006980.1"/>
</dbReference>
<dbReference type="EMBL" id="AHAT01019897">
    <property type="status" value="NOT_ANNOTATED_CDS"/>
    <property type="molecule type" value="Genomic_DNA"/>
</dbReference>
<evidence type="ECO:0000256" key="3">
    <source>
        <dbReference type="ARBA" id="ARBA00022677"/>
    </source>
</evidence>
<dbReference type="PANTHER" id="PTHR14024">
    <property type="entry name" value="PERILIPIN"/>
    <property type="match status" value="1"/>
</dbReference>
<dbReference type="eggNOG" id="ENOG502QWR7">
    <property type="taxonomic scope" value="Eukaryota"/>
</dbReference>
<evidence type="ECO:0000313" key="5">
    <source>
        <dbReference type="Ensembl" id="ENSLOCP00000008446.1"/>
    </source>
</evidence>
<name>W5MJ87_LEPOC</name>
<evidence type="ECO:0000313" key="6">
    <source>
        <dbReference type="Proteomes" id="UP000018468"/>
    </source>
</evidence>
<comment type="subcellular location">
    <subcellularLocation>
        <location evidence="1">Lipid droplet</location>
    </subcellularLocation>
</comment>
<dbReference type="STRING" id="7918.ENSLOCP00000008446"/>
<dbReference type="Pfam" id="PF03036">
    <property type="entry name" value="Perilipin"/>
    <property type="match status" value="1"/>
</dbReference>
<feature type="region of interest" description="Disordered" evidence="4">
    <location>
        <begin position="384"/>
        <end position="415"/>
    </location>
</feature>
<reference evidence="6" key="1">
    <citation type="submission" date="2011-12" db="EMBL/GenBank/DDBJ databases">
        <title>The Draft Genome of Lepisosteus oculatus.</title>
        <authorList>
            <consortium name="The Broad Institute Genome Assembly &amp; Analysis Group"/>
            <consortium name="Computational R&amp;D Group"/>
            <consortium name="and Sequencing Platform"/>
            <person name="Di Palma F."/>
            <person name="Alfoldi J."/>
            <person name="Johnson J."/>
            <person name="Berlin A."/>
            <person name="Gnerre S."/>
            <person name="Jaffe D."/>
            <person name="MacCallum I."/>
            <person name="Young S."/>
            <person name="Walker B.J."/>
            <person name="Lander E.S."/>
            <person name="Lindblad-Toh K."/>
        </authorList>
    </citation>
    <scope>NUCLEOTIDE SEQUENCE [LARGE SCALE GENOMIC DNA]</scope>
</reference>
<dbReference type="FunCoup" id="W5MJ87">
    <property type="interactions" value="41"/>
</dbReference>
<dbReference type="GO" id="GO:0010890">
    <property type="term" value="P:positive regulation of triglyceride storage"/>
    <property type="evidence" value="ECO:0000318"/>
    <property type="project" value="GO_Central"/>
</dbReference>
<dbReference type="Bgee" id="ENSLOCG00000006980">
    <property type="expression patterns" value="Expressed in larva and 3 other cell types or tissues"/>
</dbReference>
<keyword evidence="3" id="KW-0551">Lipid droplet</keyword>
<dbReference type="GO" id="GO:0019915">
    <property type="term" value="P:lipid storage"/>
    <property type="evidence" value="ECO:0000318"/>
    <property type="project" value="GO_Central"/>
</dbReference>
<protein>
    <recommendedName>
        <fullName evidence="7">Perilipin 6</fullName>
    </recommendedName>
</protein>
<comment type="similarity">
    <text evidence="2">Belongs to the perilipin family.</text>
</comment>
<feature type="compositionally biased region" description="Low complexity" evidence="4">
    <location>
        <begin position="401"/>
        <end position="410"/>
    </location>
</feature>
<dbReference type="GO" id="GO:0005829">
    <property type="term" value="C:cytosol"/>
    <property type="evidence" value="ECO:0000318"/>
    <property type="project" value="GO_Central"/>
</dbReference>
<dbReference type="AlphaFoldDB" id="W5MJ87"/>
<reference evidence="5" key="2">
    <citation type="submission" date="2025-08" db="UniProtKB">
        <authorList>
            <consortium name="Ensembl"/>
        </authorList>
    </citation>
    <scope>IDENTIFICATION</scope>
</reference>
<dbReference type="InterPro" id="IPR004279">
    <property type="entry name" value="Perilipin"/>
</dbReference>
<evidence type="ECO:0000256" key="4">
    <source>
        <dbReference type="SAM" id="MobiDB-lite"/>
    </source>
</evidence>
<dbReference type="PANTHER" id="PTHR14024:SF48">
    <property type="entry name" value="PERILIPIN 6"/>
    <property type="match status" value="1"/>
</dbReference>
<evidence type="ECO:0000256" key="1">
    <source>
        <dbReference type="ARBA" id="ARBA00004502"/>
    </source>
</evidence>
<dbReference type="EMBL" id="AHAT01019894">
    <property type="status" value="NOT_ANNOTATED_CDS"/>
    <property type="molecule type" value="Genomic_DNA"/>
</dbReference>
<proteinExistence type="inferred from homology"/>
<dbReference type="EMBL" id="AHAT01019898">
    <property type="status" value="NOT_ANNOTATED_CDS"/>
    <property type="molecule type" value="Genomic_DNA"/>
</dbReference>
<dbReference type="Proteomes" id="UP000018468">
    <property type="component" value="Linkage group LG24"/>
</dbReference>
<evidence type="ECO:0000256" key="2">
    <source>
        <dbReference type="ARBA" id="ARBA00006311"/>
    </source>
</evidence>
<evidence type="ECO:0008006" key="7">
    <source>
        <dbReference type="Google" id="ProtNLM"/>
    </source>
</evidence>